<protein>
    <submittedName>
        <fullName evidence="1">UDP-glucosyltransferase</fullName>
    </submittedName>
</protein>
<comment type="caution">
    <text evidence="1">The sequence shown here is derived from an EMBL/GenBank/DDBJ whole genome shotgun (WGS) entry which is preliminary data.</text>
</comment>
<dbReference type="Proteomes" id="UP001056778">
    <property type="component" value="Chromosome 5"/>
</dbReference>
<evidence type="ECO:0000313" key="1">
    <source>
        <dbReference type="EMBL" id="KAI4462074.1"/>
    </source>
</evidence>
<organism evidence="1 2">
    <name type="scientific">Holotrichia oblita</name>
    <name type="common">Chafer beetle</name>
    <dbReference type="NCBI Taxonomy" id="644536"/>
    <lineage>
        <taxon>Eukaryota</taxon>
        <taxon>Metazoa</taxon>
        <taxon>Ecdysozoa</taxon>
        <taxon>Arthropoda</taxon>
        <taxon>Hexapoda</taxon>
        <taxon>Insecta</taxon>
        <taxon>Pterygota</taxon>
        <taxon>Neoptera</taxon>
        <taxon>Endopterygota</taxon>
        <taxon>Coleoptera</taxon>
        <taxon>Polyphaga</taxon>
        <taxon>Scarabaeiformia</taxon>
        <taxon>Scarabaeidae</taxon>
        <taxon>Melolonthinae</taxon>
        <taxon>Holotrichia</taxon>
    </lineage>
</organism>
<proteinExistence type="predicted"/>
<reference evidence="1" key="1">
    <citation type="submission" date="2022-04" db="EMBL/GenBank/DDBJ databases">
        <title>Chromosome-scale genome assembly of Holotrichia oblita Faldermann.</title>
        <authorList>
            <person name="Rongchong L."/>
        </authorList>
    </citation>
    <scope>NUCLEOTIDE SEQUENCE</scope>
    <source>
        <strain evidence="1">81SQS9</strain>
    </source>
</reference>
<sequence>MSALAMIPLVGDMGLWTSEVTYSDKAIQTILNSNETYDAVITEAFATDALQGIAYHFNAPSILVTTIGPSIWTNYVTASPSMYSYMTNPFLAYTQKMTFCQKVINILTAFLPKFPQPHPNVKLFITHGGLLSTVESLSRGVPVVSIPVFGDQALNMQNAVTRGYGISVPYKEFTEEKLSSALQETGKFLTKEMSTLMNDKQVKQIDKAAYWLNTLFGIKEPTFEVAAHELTWYQYYSLDKCSGL</sequence>
<accession>A0ACB9T5J6</accession>
<dbReference type="EMBL" id="CM043019">
    <property type="protein sequence ID" value="KAI4462074.1"/>
    <property type="molecule type" value="Genomic_DNA"/>
</dbReference>
<name>A0ACB9T5J6_HOLOL</name>
<keyword evidence="2" id="KW-1185">Reference proteome</keyword>
<evidence type="ECO:0000313" key="2">
    <source>
        <dbReference type="Proteomes" id="UP001056778"/>
    </source>
</evidence>
<gene>
    <name evidence="1" type="ORF">MML48_5g00020059</name>
</gene>